<evidence type="ECO:0000313" key="3">
    <source>
        <dbReference type="Proteomes" id="UP001201262"/>
    </source>
</evidence>
<dbReference type="CDD" id="cd00586">
    <property type="entry name" value="4HBT"/>
    <property type="match status" value="1"/>
</dbReference>
<feature type="region of interest" description="Disordered" evidence="1">
    <location>
        <begin position="33"/>
        <end position="56"/>
    </location>
</feature>
<dbReference type="PANTHER" id="PTHR31793">
    <property type="entry name" value="4-HYDROXYBENZOYL-COA THIOESTERASE FAMILY MEMBER"/>
    <property type="match status" value="1"/>
</dbReference>
<dbReference type="InterPro" id="IPR029069">
    <property type="entry name" value="HotDog_dom_sf"/>
</dbReference>
<comment type="caution">
    <text evidence="2">The sequence shown here is derived from an EMBL/GenBank/DDBJ whole genome shotgun (WGS) entry which is preliminary data.</text>
</comment>
<dbReference type="PANTHER" id="PTHR31793:SF39">
    <property type="entry name" value="THIOESTERASE_THIOL ESTER DEHYDRASE-ISOMERASE"/>
    <property type="match status" value="1"/>
</dbReference>
<dbReference type="GO" id="GO:0047617">
    <property type="term" value="F:fatty acyl-CoA hydrolase activity"/>
    <property type="evidence" value="ECO:0007669"/>
    <property type="project" value="TreeGrafter"/>
</dbReference>
<keyword evidence="3" id="KW-1185">Reference proteome</keyword>
<dbReference type="SUPFAM" id="SSF54637">
    <property type="entry name" value="Thioesterase/thiol ester dehydrase-isomerase"/>
    <property type="match status" value="1"/>
</dbReference>
<sequence>MVRNATMATPRLLQRQWHACRVTSQPATTTLSSRLNAASFTTAPPRQQKSTSSTITLSKPHTVDPRWLTIIKRRIGKCLMFGLQPAQVDEAGLILRRIANDWRELIAGSEGFLTDETRRAVYRHNVVWGEMDVMGHVNNVTYLRYAETARVNLMRNYAIHIDPAHKTEWLNTVGNRGIGLILQSIKLDYKFPMTWPDKITVYHRLTQDPAVTLSQSSFQQEVLILSEAKQRPAARCIEHNVIYDYKLLRRAPSPPVFILDQFKRTWELQEQSKRKWQQRIADIENKVRALELDSWDREDAVEMLGSAVKS</sequence>
<accession>A0AAD4KWT1</accession>
<dbReference type="AlphaFoldDB" id="A0AAD4KWT1"/>
<evidence type="ECO:0000256" key="1">
    <source>
        <dbReference type="SAM" id="MobiDB-lite"/>
    </source>
</evidence>
<dbReference type="Proteomes" id="UP001201262">
    <property type="component" value="Unassembled WGS sequence"/>
</dbReference>
<dbReference type="Pfam" id="PF13279">
    <property type="entry name" value="4HBT_2"/>
    <property type="match status" value="1"/>
</dbReference>
<reference evidence="2" key="1">
    <citation type="submission" date="2021-12" db="EMBL/GenBank/DDBJ databases">
        <title>Convergent genome expansion in fungi linked to evolution of root-endophyte symbiosis.</title>
        <authorList>
            <consortium name="DOE Joint Genome Institute"/>
            <person name="Ke Y.-H."/>
            <person name="Bonito G."/>
            <person name="Liao H.-L."/>
            <person name="Looney B."/>
            <person name="Rojas-Flechas A."/>
            <person name="Nash J."/>
            <person name="Hameed K."/>
            <person name="Schadt C."/>
            <person name="Martin F."/>
            <person name="Crous P.W."/>
            <person name="Miettinen O."/>
            <person name="Magnuson J.K."/>
            <person name="Labbe J."/>
            <person name="Jacobson D."/>
            <person name="Doktycz M.J."/>
            <person name="Veneault-Fourrey C."/>
            <person name="Kuo A."/>
            <person name="Mondo S."/>
            <person name="Calhoun S."/>
            <person name="Riley R."/>
            <person name="Ohm R."/>
            <person name="LaButti K."/>
            <person name="Andreopoulos B."/>
            <person name="Pangilinan J."/>
            <person name="Nolan M."/>
            <person name="Tritt A."/>
            <person name="Clum A."/>
            <person name="Lipzen A."/>
            <person name="Daum C."/>
            <person name="Barry K."/>
            <person name="Grigoriev I.V."/>
            <person name="Vilgalys R."/>
        </authorList>
    </citation>
    <scope>NUCLEOTIDE SEQUENCE</scope>
    <source>
        <strain evidence="2">PMI_201</strain>
    </source>
</reference>
<gene>
    <name evidence="2" type="ORF">BGW36DRAFT_379374</name>
</gene>
<protein>
    <submittedName>
        <fullName evidence="2">Thioesterase-like superfamily-domain-containing protein</fullName>
    </submittedName>
</protein>
<dbReference type="EMBL" id="JAJTJA010000006">
    <property type="protein sequence ID" value="KAH8697749.1"/>
    <property type="molecule type" value="Genomic_DNA"/>
</dbReference>
<organism evidence="2 3">
    <name type="scientific">Talaromyces proteolyticus</name>
    <dbReference type="NCBI Taxonomy" id="1131652"/>
    <lineage>
        <taxon>Eukaryota</taxon>
        <taxon>Fungi</taxon>
        <taxon>Dikarya</taxon>
        <taxon>Ascomycota</taxon>
        <taxon>Pezizomycotina</taxon>
        <taxon>Eurotiomycetes</taxon>
        <taxon>Eurotiomycetidae</taxon>
        <taxon>Eurotiales</taxon>
        <taxon>Trichocomaceae</taxon>
        <taxon>Talaromyces</taxon>
        <taxon>Talaromyces sect. Bacilispori</taxon>
    </lineage>
</organism>
<dbReference type="InterPro" id="IPR050563">
    <property type="entry name" value="4-hydroxybenzoyl-CoA_TE"/>
</dbReference>
<proteinExistence type="predicted"/>
<name>A0AAD4KWT1_9EURO</name>
<dbReference type="GeneID" id="70246488"/>
<dbReference type="RefSeq" id="XP_046072450.1">
    <property type="nucleotide sequence ID" value="XM_046216201.1"/>
</dbReference>
<evidence type="ECO:0000313" key="2">
    <source>
        <dbReference type="EMBL" id="KAH8697749.1"/>
    </source>
</evidence>
<dbReference type="Gene3D" id="3.10.129.10">
    <property type="entry name" value="Hotdog Thioesterase"/>
    <property type="match status" value="1"/>
</dbReference>